<dbReference type="InterPro" id="IPR011006">
    <property type="entry name" value="CheY-like_superfamily"/>
</dbReference>
<keyword evidence="10" id="KW-1185">Reference proteome</keyword>
<dbReference type="Pfam" id="PF00072">
    <property type="entry name" value="Response_reg"/>
    <property type="match status" value="1"/>
</dbReference>
<dbReference type="CDD" id="cd06170">
    <property type="entry name" value="LuxR_C_like"/>
    <property type="match status" value="1"/>
</dbReference>
<dbReference type="Pfam" id="PF00196">
    <property type="entry name" value="GerE"/>
    <property type="match status" value="1"/>
</dbReference>
<dbReference type="SMART" id="SM00448">
    <property type="entry name" value="REC"/>
    <property type="match status" value="1"/>
</dbReference>
<accession>A0A2I6S5V0</accession>
<evidence type="ECO:0000256" key="3">
    <source>
        <dbReference type="ARBA" id="ARBA00023015"/>
    </source>
</evidence>
<dbReference type="KEGG" id="atw:C0099_06560"/>
<dbReference type="SMART" id="SM00421">
    <property type="entry name" value="HTH_LUXR"/>
    <property type="match status" value="1"/>
</dbReference>
<organism evidence="9 10">
    <name type="scientific">Pseudazoarcus pumilus</name>
    <dbReference type="NCBI Taxonomy" id="2067960"/>
    <lineage>
        <taxon>Bacteria</taxon>
        <taxon>Pseudomonadati</taxon>
        <taxon>Pseudomonadota</taxon>
        <taxon>Betaproteobacteria</taxon>
        <taxon>Rhodocyclales</taxon>
        <taxon>Zoogloeaceae</taxon>
        <taxon>Pseudazoarcus</taxon>
    </lineage>
</organism>
<gene>
    <name evidence="9" type="ORF">C0099_06560</name>
</gene>
<feature type="domain" description="HTH luxR-type" evidence="7">
    <location>
        <begin position="138"/>
        <end position="203"/>
    </location>
</feature>
<reference evidence="9 10" key="1">
    <citation type="submission" date="2018-01" db="EMBL/GenBank/DDBJ databases">
        <authorList>
            <person name="Fu G.-Y."/>
        </authorList>
    </citation>
    <scope>NUCLEOTIDE SEQUENCE [LARGE SCALE GENOMIC DNA]</scope>
    <source>
        <strain evidence="9 10">SY39</strain>
    </source>
</reference>
<keyword evidence="5" id="KW-0804">Transcription</keyword>
<evidence type="ECO:0000313" key="9">
    <source>
        <dbReference type="EMBL" id="AUN94630.1"/>
    </source>
</evidence>
<evidence type="ECO:0000256" key="4">
    <source>
        <dbReference type="ARBA" id="ARBA00023125"/>
    </source>
</evidence>
<name>A0A2I6S5V0_9RHOO</name>
<dbReference type="RefSeq" id="WP_102246698.1">
    <property type="nucleotide sequence ID" value="NZ_CP025682.1"/>
</dbReference>
<dbReference type="Gene3D" id="3.40.50.2300">
    <property type="match status" value="1"/>
</dbReference>
<dbReference type="GO" id="GO:0000160">
    <property type="term" value="P:phosphorelay signal transduction system"/>
    <property type="evidence" value="ECO:0007669"/>
    <property type="project" value="UniProtKB-KW"/>
</dbReference>
<proteinExistence type="predicted"/>
<dbReference type="PANTHER" id="PTHR44688:SF16">
    <property type="entry name" value="DNA-BINDING TRANSCRIPTIONAL ACTIVATOR DEVR_DOSR"/>
    <property type="match status" value="1"/>
</dbReference>
<dbReference type="InterPro" id="IPR001789">
    <property type="entry name" value="Sig_transdc_resp-reg_receiver"/>
</dbReference>
<keyword evidence="3" id="KW-0805">Transcription regulation</keyword>
<dbReference type="AlphaFoldDB" id="A0A2I6S5V0"/>
<feature type="modified residue" description="4-aspartylphosphate" evidence="6">
    <location>
        <position position="57"/>
    </location>
</feature>
<evidence type="ECO:0000313" key="10">
    <source>
        <dbReference type="Proteomes" id="UP000242205"/>
    </source>
</evidence>
<protein>
    <submittedName>
        <fullName evidence="9">DNA-binding response regulator</fullName>
    </submittedName>
</protein>
<dbReference type="PANTHER" id="PTHR44688">
    <property type="entry name" value="DNA-BINDING TRANSCRIPTIONAL ACTIVATOR DEVR_DOSR"/>
    <property type="match status" value="1"/>
</dbReference>
<dbReference type="FunFam" id="3.40.50.2300:FF:000018">
    <property type="entry name" value="DNA-binding transcriptional regulator NtrC"/>
    <property type="match status" value="1"/>
</dbReference>
<dbReference type="Gene3D" id="1.10.10.10">
    <property type="entry name" value="Winged helix-like DNA-binding domain superfamily/Winged helix DNA-binding domain"/>
    <property type="match status" value="1"/>
</dbReference>
<dbReference type="Proteomes" id="UP000242205">
    <property type="component" value="Chromosome"/>
</dbReference>
<dbReference type="EMBL" id="CP025682">
    <property type="protein sequence ID" value="AUN94630.1"/>
    <property type="molecule type" value="Genomic_DNA"/>
</dbReference>
<dbReference type="GO" id="GO:0006355">
    <property type="term" value="P:regulation of DNA-templated transcription"/>
    <property type="evidence" value="ECO:0007669"/>
    <property type="project" value="InterPro"/>
</dbReference>
<dbReference type="PROSITE" id="PS00622">
    <property type="entry name" value="HTH_LUXR_1"/>
    <property type="match status" value="1"/>
</dbReference>
<keyword evidence="1 6" id="KW-0597">Phosphoprotein</keyword>
<dbReference type="InterPro" id="IPR036388">
    <property type="entry name" value="WH-like_DNA-bd_sf"/>
</dbReference>
<evidence type="ECO:0000256" key="2">
    <source>
        <dbReference type="ARBA" id="ARBA00023012"/>
    </source>
</evidence>
<dbReference type="OrthoDB" id="9802186at2"/>
<dbReference type="SUPFAM" id="SSF52172">
    <property type="entry name" value="CheY-like"/>
    <property type="match status" value="1"/>
</dbReference>
<keyword evidence="2" id="KW-0902">Two-component regulatory system</keyword>
<keyword evidence="4 9" id="KW-0238">DNA-binding</keyword>
<feature type="domain" description="Response regulatory" evidence="8">
    <location>
        <begin position="8"/>
        <end position="122"/>
    </location>
</feature>
<dbReference type="InterPro" id="IPR016032">
    <property type="entry name" value="Sig_transdc_resp-reg_C-effctor"/>
</dbReference>
<evidence type="ECO:0000259" key="8">
    <source>
        <dbReference type="PROSITE" id="PS50110"/>
    </source>
</evidence>
<evidence type="ECO:0000256" key="5">
    <source>
        <dbReference type="ARBA" id="ARBA00023163"/>
    </source>
</evidence>
<sequence>MNEQYDQCIHIVDDDEALRDSLVWLLESSGHRVRTYASSEDFLAVCDDVTPGCVLLDVRMPGMSGLELFELLRARGCTLPIIFITGHGDVPMAVEALKRGAHDFIEKPFGDREVLRLIEAALRTEREQREQWRHRAEIERRIGDLTQREHEVLRLILAGKLNKQIADQLGISIKTVEVHRARVMEKMEAGSLAELVQNVVRVAPSLLQD</sequence>
<dbReference type="PRINTS" id="PR00038">
    <property type="entry name" value="HTHLUXR"/>
</dbReference>
<dbReference type="CDD" id="cd17537">
    <property type="entry name" value="REC_FixJ"/>
    <property type="match status" value="1"/>
</dbReference>
<dbReference type="SUPFAM" id="SSF46894">
    <property type="entry name" value="C-terminal effector domain of the bipartite response regulators"/>
    <property type="match status" value="1"/>
</dbReference>
<evidence type="ECO:0000256" key="1">
    <source>
        <dbReference type="ARBA" id="ARBA00022553"/>
    </source>
</evidence>
<evidence type="ECO:0000256" key="6">
    <source>
        <dbReference type="PROSITE-ProRule" id="PRU00169"/>
    </source>
</evidence>
<dbReference type="PROSITE" id="PS50043">
    <property type="entry name" value="HTH_LUXR_2"/>
    <property type="match status" value="1"/>
</dbReference>
<evidence type="ECO:0000259" key="7">
    <source>
        <dbReference type="PROSITE" id="PS50043"/>
    </source>
</evidence>
<dbReference type="GO" id="GO:0003677">
    <property type="term" value="F:DNA binding"/>
    <property type="evidence" value="ECO:0007669"/>
    <property type="project" value="UniProtKB-KW"/>
</dbReference>
<dbReference type="PROSITE" id="PS50110">
    <property type="entry name" value="RESPONSE_REGULATORY"/>
    <property type="match status" value="1"/>
</dbReference>
<dbReference type="InterPro" id="IPR000792">
    <property type="entry name" value="Tscrpt_reg_LuxR_C"/>
</dbReference>